<name>A0ABU6REV8_9FABA</name>
<feature type="region of interest" description="Disordered" evidence="1">
    <location>
        <begin position="1"/>
        <end position="22"/>
    </location>
</feature>
<organism evidence="2 3">
    <name type="scientific">Stylosanthes scabra</name>
    <dbReference type="NCBI Taxonomy" id="79078"/>
    <lineage>
        <taxon>Eukaryota</taxon>
        <taxon>Viridiplantae</taxon>
        <taxon>Streptophyta</taxon>
        <taxon>Embryophyta</taxon>
        <taxon>Tracheophyta</taxon>
        <taxon>Spermatophyta</taxon>
        <taxon>Magnoliopsida</taxon>
        <taxon>eudicotyledons</taxon>
        <taxon>Gunneridae</taxon>
        <taxon>Pentapetalae</taxon>
        <taxon>rosids</taxon>
        <taxon>fabids</taxon>
        <taxon>Fabales</taxon>
        <taxon>Fabaceae</taxon>
        <taxon>Papilionoideae</taxon>
        <taxon>50 kb inversion clade</taxon>
        <taxon>dalbergioids sensu lato</taxon>
        <taxon>Dalbergieae</taxon>
        <taxon>Pterocarpus clade</taxon>
        <taxon>Stylosanthes</taxon>
    </lineage>
</organism>
<dbReference type="EMBL" id="JASCZI010030431">
    <property type="protein sequence ID" value="MED6122557.1"/>
    <property type="molecule type" value="Genomic_DNA"/>
</dbReference>
<keyword evidence="3" id="KW-1185">Reference proteome</keyword>
<protein>
    <submittedName>
        <fullName evidence="2">Uncharacterized protein</fullName>
    </submittedName>
</protein>
<evidence type="ECO:0000313" key="3">
    <source>
        <dbReference type="Proteomes" id="UP001341840"/>
    </source>
</evidence>
<gene>
    <name evidence="2" type="ORF">PIB30_040861</name>
</gene>
<reference evidence="2 3" key="1">
    <citation type="journal article" date="2023" name="Plants (Basel)">
        <title>Bridging the Gap: Combining Genomics and Transcriptomics Approaches to Understand Stylosanthes scabra, an Orphan Legume from the Brazilian Caatinga.</title>
        <authorList>
            <person name="Ferreira-Neto J.R.C."/>
            <person name="da Silva M.D."/>
            <person name="Binneck E."/>
            <person name="de Melo N.F."/>
            <person name="da Silva R.H."/>
            <person name="de Melo A.L.T.M."/>
            <person name="Pandolfi V."/>
            <person name="Bustamante F.O."/>
            <person name="Brasileiro-Vidal A.C."/>
            <person name="Benko-Iseppon A.M."/>
        </authorList>
    </citation>
    <scope>NUCLEOTIDE SEQUENCE [LARGE SCALE GENOMIC DNA]</scope>
    <source>
        <tissue evidence="2">Leaves</tissue>
    </source>
</reference>
<evidence type="ECO:0000256" key="1">
    <source>
        <dbReference type="SAM" id="MobiDB-lite"/>
    </source>
</evidence>
<dbReference type="Proteomes" id="UP001341840">
    <property type="component" value="Unassembled WGS sequence"/>
</dbReference>
<evidence type="ECO:0000313" key="2">
    <source>
        <dbReference type="EMBL" id="MED6122557.1"/>
    </source>
</evidence>
<proteinExistence type="predicted"/>
<sequence length="69" mass="7699">MPATDTDGDDDDEDDEASAAATLCDGTGMHVIEKIFRFQKGEAEMMRDAWLARAAKQHRELIHNVHEKG</sequence>
<feature type="compositionally biased region" description="Acidic residues" evidence="1">
    <location>
        <begin position="1"/>
        <end position="17"/>
    </location>
</feature>
<comment type="caution">
    <text evidence="2">The sequence shown here is derived from an EMBL/GenBank/DDBJ whole genome shotgun (WGS) entry which is preliminary data.</text>
</comment>
<accession>A0ABU6REV8</accession>